<name>A0ABD5PDT9_9EURY</name>
<proteinExistence type="predicted"/>
<dbReference type="InterPro" id="IPR036086">
    <property type="entry name" value="ParB/Sulfiredoxin_sf"/>
</dbReference>
<dbReference type="Proteomes" id="UP001595921">
    <property type="component" value="Unassembled WGS sequence"/>
</dbReference>
<evidence type="ECO:0008006" key="4">
    <source>
        <dbReference type="Google" id="ProtNLM"/>
    </source>
</evidence>
<sequence>MSTTDPTASVTADAEERRPVAGTVPHLAVLGAVRSRLSPHLPRGPYWRLAKWYAERHAVVVGGFETPVRPYAIRWVDPADVVRPTGRPYPPWEDRFDQCGTVVTDDWDRQPAAVDTEEYPSACIYHADRLDETVLFRSLDAHFTEGVPWVETDLVAVASDIVEDGTAVWHDCTSREDVLARCERMDALWSRLSTESFRSQLDLAAAGETDHRVFDDAIRNEIAVDVGRDGEFFLVDGRHRHAMATLLGVEAIPVVVYARHPEWMTHRDAAAAGGTGTDSSVGDDHPDLRGLRNLSSTR</sequence>
<feature type="region of interest" description="Disordered" evidence="1">
    <location>
        <begin position="270"/>
        <end position="298"/>
    </location>
</feature>
<gene>
    <name evidence="2" type="ORF">ACFO0N_13305</name>
</gene>
<evidence type="ECO:0000256" key="1">
    <source>
        <dbReference type="SAM" id="MobiDB-lite"/>
    </source>
</evidence>
<keyword evidence="3" id="KW-1185">Reference proteome</keyword>
<evidence type="ECO:0000313" key="2">
    <source>
        <dbReference type="EMBL" id="MFC4358921.1"/>
    </source>
</evidence>
<evidence type="ECO:0000313" key="3">
    <source>
        <dbReference type="Proteomes" id="UP001595921"/>
    </source>
</evidence>
<protein>
    <recommendedName>
        <fullName evidence="4">ParB-like nuclease domain-containing protein</fullName>
    </recommendedName>
</protein>
<organism evidence="2 3">
    <name type="scientific">Halobium salinum</name>
    <dbReference type="NCBI Taxonomy" id="1364940"/>
    <lineage>
        <taxon>Archaea</taxon>
        <taxon>Methanobacteriati</taxon>
        <taxon>Methanobacteriota</taxon>
        <taxon>Stenosarchaea group</taxon>
        <taxon>Halobacteria</taxon>
        <taxon>Halobacteriales</taxon>
        <taxon>Haloferacaceae</taxon>
        <taxon>Halobium</taxon>
    </lineage>
</organism>
<comment type="caution">
    <text evidence="2">The sequence shown here is derived from an EMBL/GenBank/DDBJ whole genome shotgun (WGS) entry which is preliminary data.</text>
</comment>
<dbReference type="RefSeq" id="WP_267619857.1">
    <property type="nucleotide sequence ID" value="NZ_JAODIW010000004.1"/>
</dbReference>
<dbReference type="SUPFAM" id="SSF110849">
    <property type="entry name" value="ParB/Sulfiredoxin"/>
    <property type="match status" value="1"/>
</dbReference>
<dbReference type="EMBL" id="JBHSDS010000007">
    <property type="protein sequence ID" value="MFC4358921.1"/>
    <property type="molecule type" value="Genomic_DNA"/>
</dbReference>
<dbReference type="AlphaFoldDB" id="A0ABD5PDT9"/>
<accession>A0ABD5PDT9</accession>
<reference evidence="2 3" key="1">
    <citation type="journal article" date="2019" name="Int. J. Syst. Evol. Microbiol.">
        <title>The Global Catalogue of Microorganisms (GCM) 10K type strain sequencing project: providing services to taxonomists for standard genome sequencing and annotation.</title>
        <authorList>
            <consortium name="The Broad Institute Genomics Platform"/>
            <consortium name="The Broad Institute Genome Sequencing Center for Infectious Disease"/>
            <person name="Wu L."/>
            <person name="Ma J."/>
        </authorList>
    </citation>
    <scope>NUCLEOTIDE SEQUENCE [LARGE SCALE GENOMIC DNA]</scope>
    <source>
        <strain evidence="2 3">CGMCC 1.12553</strain>
    </source>
</reference>